<feature type="transmembrane region" description="Helical" evidence="2">
    <location>
        <begin position="96"/>
        <end position="117"/>
    </location>
</feature>
<accession>A0A151MZ28</accession>
<organism evidence="4 5">
    <name type="scientific">Alligator mississippiensis</name>
    <name type="common">American alligator</name>
    <dbReference type="NCBI Taxonomy" id="8496"/>
    <lineage>
        <taxon>Eukaryota</taxon>
        <taxon>Metazoa</taxon>
        <taxon>Chordata</taxon>
        <taxon>Craniata</taxon>
        <taxon>Vertebrata</taxon>
        <taxon>Euteleostomi</taxon>
        <taxon>Archelosauria</taxon>
        <taxon>Archosauria</taxon>
        <taxon>Crocodylia</taxon>
        <taxon>Alligatoridae</taxon>
        <taxon>Alligatorinae</taxon>
        <taxon>Alligator</taxon>
    </lineage>
</organism>
<name>A0A151MZ28_ALLMI</name>
<keyword evidence="2" id="KW-0812">Transmembrane</keyword>
<sequence>MPMQALAPFRTEEEEEDEGAEKPGDEDAATETTPLAAKLRVKVHWLLRAAGKGLALLLLALAGITLPSAFSSVYYLLFVGMCTWWACHFRLSHLGFNALCIMVGVYAAGHLLCLYSYQAPYIQAFLPPTSIWARVFGLKDIILATNCSSPNALVLNTSHRWPVYVNPGVLLLLYFTMVTLLKLRRLEARRRRLTSTETDTRAVPPQHEELVELEHWPQAGDSLPEDTKG</sequence>
<evidence type="ECO:0000256" key="2">
    <source>
        <dbReference type="SAM" id="Phobius"/>
    </source>
</evidence>
<feature type="domain" description="Piezo TM1-24" evidence="3">
    <location>
        <begin position="13"/>
        <end position="222"/>
    </location>
</feature>
<protein>
    <submittedName>
        <fullName evidence="4">Piezo-type mechanosensitive ion channel component 1</fullName>
    </submittedName>
</protein>
<feature type="transmembrane region" description="Helical" evidence="2">
    <location>
        <begin position="163"/>
        <end position="183"/>
    </location>
</feature>
<reference evidence="4 5" key="1">
    <citation type="journal article" date="2012" name="Genome Biol.">
        <title>Sequencing three crocodilian genomes to illuminate the evolution of archosaurs and amniotes.</title>
        <authorList>
            <person name="St John J.A."/>
            <person name="Braun E.L."/>
            <person name="Isberg S.R."/>
            <person name="Miles L.G."/>
            <person name="Chong A.Y."/>
            <person name="Gongora J."/>
            <person name="Dalzell P."/>
            <person name="Moran C."/>
            <person name="Bed'hom B."/>
            <person name="Abzhanov A."/>
            <person name="Burgess S.C."/>
            <person name="Cooksey A.M."/>
            <person name="Castoe T.A."/>
            <person name="Crawford N.G."/>
            <person name="Densmore L.D."/>
            <person name="Drew J.C."/>
            <person name="Edwards S.V."/>
            <person name="Faircloth B.C."/>
            <person name="Fujita M.K."/>
            <person name="Greenwold M.J."/>
            <person name="Hoffmann F.G."/>
            <person name="Howard J.M."/>
            <person name="Iguchi T."/>
            <person name="Janes D.E."/>
            <person name="Khan S.Y."/>
            <person name="Kohno S."/>
            <person name="de Koning A.J."/>
            <person name="Lance S.L."/>
            <person name="McCarthy F.M."/>
            <person name="McCormack J.E."/>
            <person name="Merchant M.E."/>
            <person name="Peterson D.G."/>
            <person name="Pollock D.D."/>
            <person name="Pourmand N."/>
            <person name="Raney B.J."/>
            <person name="Roessler K.A."/>
            <person name="Sanford J.R."/>
            <person name="Sawyer R.H."/>
            <person name="Schmidt C.J."/>
            <person name="Triplett E.W."/>
            <person name="Tuberville T.D."/>
            <person name="Venegas-Anaya M."/>
            <person name="Howard J.T."/>
            <person name="Jarvis E.D."/>
            <person name="Guillette L.J.Jr."/>
            <person name="Glenn T.C."/>
            <person name="Green R.E."/>
            <person name="Ray D.A."/>
        </authorList>
    </citation>
    <scope>NUCLEOTIDE SEQUENCE [LARGE SCALE GENOMIC DNA]</scope>
    <source>
        <strain evidence="4">KSC_2009_1</strain>
    </source>
</reference>
<keyword evidence="2" id="KW-0472">Membrane</keyword>
<dbReference type="InterPro" id="IPR056769">
    <property type="entry name" value="Piezo_TM1-24"/>
</dbReference>
<dbReference type="Pfam" id="PF24871">
    <property type="entry name" value="Piezo_TM1-24"/>
    <property type="match status" value="1"/>
</dbReference>
<dbReference type="PANTHER" id="PTHR47049:SF5">
    <property type="entry name" value="PIEZO-TYPE MECHANOSENSITIVE ION CHANNEL COMPONENT"/>
    <property type="match status" value="1"/>
</dbReference>
<proteinExistence type="predicted"/>
<keyword evidence="5" id="KW-1185">Reference proteome</keyword>
<dbReference type="GO" id="GO:0008381">
    <property type="term" value="F:mechanosensitive monoatomic ion channel activity"/>
    <property type="evidence" value="ECO:0007669"/>
    <property type="project" value="InterPro"/>
</dbReference>
<evidence type="ECO:0000313" key="4">
    <source>
        <dbReference type="EMBL" id="KYO29728.1"/>
    </source>
</evidence>
<dbReference type="AlphaFoldDB" id="A0A151MZ28"/>
<dbReference type="InterPro" id="IPR027272">
    <property type="entry name" value="Piezo"/>
</dbReference>
<gene>
    <name evidence="4" type="primary">PIEZO1</name>
    <name evidence="4" type="ORF">Y1Q_0007016</name>
</gene>
<evidence type="ECO:0000313" key="5">
    <source>
        <dbReference type="Proteomes" id="UP000050525"/>
    </source>
</evidence>
<feature type="region of interest" description="Disordered" evidence="1">
    <location>
        <begin position="1"/>
        <end position="30"/>
    </location>
</feature>
<evidence type="ECO:0000259" key="3">
    <source>
        <dbReference type="Pfam" id="PF24871"/>
    </source>
</evidence>
<keyword evidence="2" id="KW-1133">Transmembrane helix</keyword>
<dbReference type="PANTHER" id="PTHR47049">
    <property type="entry name" value="PIEZO-TYPE MECHANOSENSITIVE ION CHANNEL HOMOLOG"/>
    <property type="match status" value="1"/>
</dbReference>
<dbReference type="STRING" id="8496.A0A151MZ28"/>
<comment type="caution">
    <text evidence="4">The sequence shown here is derived from an EMBL/GenBank/DDBJ whole genome shotgun (WGS) entry which is preliminary data.</text>
</comment>
<dbReference type="EMBL" id="AKHW03004508">
    <property type="protein sequence ID" value="KYO29728.1"/>
    <property type="molecule type" value="Genomic_DNA"/>
</dbReference>
<dbReference type="GO" id="GO:0016020">
    <property type="term" value="C:membrane"/>
    <property type="evidence" value="ECO:0007669"/>
    <property type="project" value="InterPro"/>
</dbReference>
<evidence type="ECO:0000256" key="1">
    <source>
        <dbReference type="SAM" id="MobiDB-lite"/>
    </source>
</evidence>
<dbReference type="Proteomes" id="UP000050525">
    <property type="component" value="Unassembled WGS sequence"/>
</dbReference>